<evidence type="ECO:0000313" key="1">
    <source>
        <dbReference type="EMBL" id="CAK6596735.1"/>
    </source>
</evidence>
<proteinExistence type="predicted"/>
<accession>A0AAV1MF85</accession>
<sequence length="68" mass="8102">MTISIYAIKRVFNKVDLEYTYHSVDFRGRMYEITREEFLEVAHSTCFILGTVETTESPVMRVDTWLVY</sequence>
<organism evidence="1 2">
    <name type="scientific">Klebsiella phage vB_Kpn_K13PH07C1L</name>
    <dbReference type="NCBI Taxonomy" id="3071649"/>
    <lineage>
        <taxon>Viruses</taxon>
        <taxon>Duplodnaviria</taxon>
        <taxon>Heunggongvirae</taxon>
        <taxon>Uroviricota</taxon>
        <taxon>Caudoviricetes</taxon>
        <taxon>Autographivirales</taxon>
        <taxon>Autosignataviridae</taxon>
        <taxon>Molineuxvirinae</taxon>
        <taxon>Gansuvirus</taxon>
        <taxon>Gansuvirus K13PH07C1L</taxon>
    </lineage>
</organism>
<reference evidence="1 2" key="1">
    <citation type="submission" date="2023-10" db="EMBL/GenBank/DDBJ databases">
        <authorList>
            <person name="Robby Concha-Eloko"/>
            <person name="Pilar Barberan- Martinez"/>
            <person name="Rafael Sanjuan"/>
            <person name="Pilar Domingo-Calap"/>
        </authorList>
    </citation>
    <scope>NUCLEOTIDE SEQUENCE [LARGE SCALE GENOMIC DNA]</scope>
</reference>
<name>A0AAV1MF85_9CAUD</name>
<protein>
    <submittedName>
        <fullName evidence="1">Uncharacterized protein</fullName>
    </submittedName>
</protein>
<gene>
    <name evidence="1" type="ORF">K13PH07C1L_LOCUS14</name>
</gene>
<evidence type="ECO:0000313" key="2">
    <source>
        <dbReference type="Proteomes" id="UP001497543"/>
    </source>
</evidence>
<dbReference type="EMBL" id="OY978857">
    <property type="protein sequence ID" value="CAK6596735.1"/>
    <property type="molecule type" value="Genomic_DNA"/>
</dbReference>
<dbReference type="Proteomes" id="UP001497543">
    <property type="component" value="Chromosome"/>
</dbReference>
<keyword evidence="2" id="KW-1185">Reference proteome</keyword>